<dbReference type="InterPro" id="IPR045229">
    <property type="entry name" value="TPP_enz"/>
</dbReference>
<gene>
    <name evidence="8" type="primary">iolD</name>
    <name evidence="8" type="ORF">HRQ87_02510</name>
</gene>
<evidence type="ECO:0000259" key="6">
    <source>
        <dbReference type="Pfam" id="PF02775"/>
    </source>
</evidence>
<dbReference type="Pfam" id="PF00205">
    <property type="entry name" value="TPP_enzyme_M"/>
    <property type="match status" value="1"/>
</dbReference>
<evidence type="ECO:0000256" key="4">
    <source>
        <dbReference type="RuleBase" id="RU362132"/>
    </source>
</evidence>
<organism evidence="8 9">
    <name type="scientific">Parasulfitobacter algicola</name>
    <dbReference type="NCBI Taxonomy" id="2614809"/>
    <lineage>
        <taxon>Bacteria</taxon>
        <taxon>Pseudomonadati</taxon>
        <taxon>Pseudomonadota</taxon>
        <taxon>Alphaproteobacteria</taxon>
        <taxon>Rhodobacterales</taxon>
        <taxon>Roseobacteraceae</taxon>
        <taxon>Parasulfitobacter</taxon>
    </lineage>
</organism>
<dbReference type="Proteomes" id="UP000777935">
    <property type="component" value="Unassembled WGS sequence"/>
</dbReference>
<name>A0ABX2IUD3_9RHOB</name>
<dbReference type="NCBIfam" id="TIGR04377">
    <property type="entry name" value="myo_inos_iolD"/>
    <property type="match status" value="1"/>
</dbReference>
<comment type="caution">
    <text evidence="8">The sequence shown here is derived from an EMBL/GenBank/DDBJ whole genome shotgun (WGS) entry which is preliminary data.</text>
</comment>
<sequence>MKSCHPREDNLGQSHQTVTLTVAQAIVRYLAVQYIEIEGAKTRLCGGGFGIFGHGNVTCLGEALFDHKDVLPLYRGQNEQGMGFAAAAYAKAHLRRRFMFCTASAGPGTANLLTAAALAHANRLPMLMLCGDTFITRLPDPVLQQLEHFDDPTLGLNDAFKPVTRYWDRITHPAQIIQSLPAALNTMLDPADCGPAFVGLPQDVQGWAYDYPLSFFADRVHRIRRQAPDIDEITDAAAVLSNAKCPMIIAGGGVQYSGAVSKLTAFAETHNIPVVETIAGRANMLNDHPLNMGPIGVTGSDSANAIAEQADVILAVGTRLQDFTTGSWTAFAHDAKIIGLNVARHDAAKHMSMTVIGDAKLAMTALGDALDAYKAPSDWTISAQEKRAKWNDYVSKNTRIGNGPASYAQAIGVVNALCDPRDRVVAAAGGLPAEVTANWRTLDIGTVDVEFGFSCMGYEIAGGWGARIAQSEKEPDKDTIVFTGDGSYLLMNSDIYSSVLTQKKMIVLVLDNGGFAVINKLQNNTGNESFNNLIADTPTATLQVGVDFEAHARSLGALSETVETPADLADAFARAKSADRTYVICMKVDAYEGWTTEGHTWWEVGTPGISDNTKVTAAHTEIESARSRQRKGV</sequence>
<keyword evidence="3 4" id="KW-0786">Thiamine pyrophosphate</keyword>
<evidence type="ECO:0000259" key="7">
    <source>
        <dbReference type="Pfam" id="PF02776"/>
    </source>
</evidence>
<evidence type="ECO:0000256" key="3">
    <source>
        <dbReference type="ARBA" id="ARBA00023052"/>
    </source>
</evidence>
<dbReference type="Gene3D" id="3.40.50.970">
    <property type="match status" value="2"/>
</dbReference>
<keyword evidence="8" id="KW-0378">Hydrolase</keyword>
<dbReference type="SUPFAM" id="SSF52518">
    <property type="entry name" value="Thiamin diphosphate-binding fold (THDP-binding)"/>
    <property type="match status" value="2"/>
</dbReference>
<dbReference type="InterPro" id="IPR029035">
    <property type="entry name" value="DHS-like_NAD/FAD-binding_dom"/>
</dbReference>
<feature type="domain" description="Thiamine pyrophosphate enzyme N-terminal TPP-binding" evidence="7">
    <location>
        <begin position="49"/>
        <end position="144"/>
    </location>
</feature>
<dbReference type="PANTHER" id="PTHR18968">
    <property type="entry name" value="THIAMINE PYROPHOSPHATE ENZYMES"/>
    <property type="match status" value="1"/>
</dbReference>
<evidence type="ECO:0000256" key="1">
    <source>
        <dbReference type="ARBA" id="ARBA00007812"/>
    </source>
</evidence>
<feature type="domain" description="Thiamine pyrophosphate enzyme central" evidence="5">
    <location>
        <begin position="233"/>
        <end position="366"/>
    </location>
</feature>
<dbReference type="PANTHER" id="PTHR18968:SF9">
    <property type="entry name" value="3D-(3,5_4)-TRIHYDROXYCYCLOHEXANE-1,2-DIONE HYDROLASE"/>
    <property type="match status" value="1"/>
</dbReference>
<dbReference type="InterPro" id="IPR012000">
    <property type="entry name" value="Thiamin_PyroP_enz_cen_dom"/>
</dbReference>
<dbReference type="SUPFAM" id="SSF52467">
    <property type="entry name" value="DHS-like NAD/FAD-binding domain"/>
    <property type="match status" value="1"/>
</dbReference>
<dbReference type="Pfam" id="PF02776">
    <property type="entry name" value="TPP_enzyme_N"/>
    <property type="match status" value="1"/>
</dbReference>
<dbReference type="InterPro" id="IPR012001">
    <property type="entry name" value="Thiamin_PyroP_enz_TPP-bd_dom"/>
</dbReference>
<comment type="similarity">
    <text evidence="1 4">Belongs to the TPP enzyme family.</text>
</comment>
<dbReference type="EC" id="3.7.1.22" evidence="8"/>
<keyword evidence="9" id="KW-1185">Reference proteome</keyword>
<dbReference type="GO" id="GO:0102481">
    <property type="term" value="F:3D-(3,5/4)-trihydroxycyclohexane-1,2-dione hydrolase activity"/>
    <property type="evidence" value="ECO:0007669"/>
    <property type="project" value="UniProtKB-EC"/>
</dbReference>
<dbReference type="RefSeq" id="WP_174134864.1">
    <property type="nucleotide sequence ID" value="NZ_JABUFE010000001.1"/>
</dbReference>
<feature type="domain" description="Thiamine pyrophosphate enzyme TPP-binding" evidence="6">
    <location>
        <begin position="449"/>
        <end position="584"/>
    </location>
</feature>
<protein>
    <submittedName>
        <fullName evidence="8">3D-(3,5/4)-trihydroxycyclohexane-1,2-dione acylhydrolase (Decyclizing)</fullName>
        <ecNumber evidence="8">3.7.1.22</ecNumber>
    </submittedName>
</protein>
<dbReference type="PROSITE" id="PS00187">
    <property type="entry name" value="TPP_ENZYMES"/>
    <property type="match status" value="1"/>
</dbReference>
<evidence type="ECO:0000259" key="5">
    <source>
        <dbReference type="Pfam" id="PF00205"/>
    </source>
</evidence>
<evidence type="ECO:0000256" key="2">
    <source>
        <dbReference type="ARBA" id="ARBA00022679"/>
    </source>
</evidence>
<keyword evidence="2" id="KW-0808">Transferase</keyword>
<dbReference type="Pfam" id="PF02775">
    <property type="entry name" value="TPP_enzyme_C"/>
    <property type="match status" value="1"/>
</dbReference>
<dbReference type="InterPro" id="IPR000399">
    <property type="entry name" value="TPP-bd_CS"/>
</dbReference>
<evidence type="ECO:0000313" key="8">
    <source>
        <dbReference type="EMBL" id="NSX53663.1"/>
    </source>
</evidence>
<evidence type="ECO:0000313" key="9">
    <source>
        <dbReference type="Proteomes" id="UP000777935"/>
    </source>
</evidence>
<dbReference type="CDD" id="cd07035">
    <property type="entry name" value="TPP_PYR_POX_like"/>
    <property type="match status" value="1"/>
</dbReference>
<proteinExistence type="inferred from homology"/>
<dbReference type="Gene3D" id="3.40.50.1220">
    <property type="entry name" value="TPP-binding domain"/>
    <property type="match status" value="1"/>
</dbReference>
<dbReference type="EMBL" id="JABUFE010000001">
    <property type="protein sequence ID" value="NSX53663.1"/>
    <property type="molecule type" value="Genomic_DNA"/>
</dbReference>
<dbReference type="InterPro" id="IPR029061">
    <property type="entry name" value="THDP-binding"/>
</dbReference>
<reference evidence="8 9" key="1">
    <citation type="submission" date="2020-06" db="EMBL/GenBank/DDBJ databases">
        <title>Sulfitobacter algicola sp. nov., isolated from green algae.</title>
        <authorList>
            <person name="Wang C."/>
        </authorList>
    </citation>
    <scope>NUCLEOTIDE SEQUENCE [LARGE SCALE GENOMIC DNA]</scope>
    <source>
        <strain evidence="8 9">1151</strain>
    </source>
</reference>
<dbReference type="InterPro" id="IPR011766">
    <property type="entry name" value="TPP_enzyme_TPP-bd"/>
</dbReference>
<accession>A0ABX2IUD3</accession>
<dbReference type="InterPro" id="IPR030817">
    <property type="entry name" value="Myo_inos_IolD"/>
</dbReference>